<dbReference type="InterPro" id="IPR036388">
    <property type="entry name" value="WH-like_DNA-bd_sf"/>
</dbReference>
<dbReference type="CDD" id="cd06170">
    <property type="entry name" value="LuxR_C_like"/>
    <property type="match status" value="1"/>
</dbReference>
<dbReference type="Gene3D" id="1.10.10.10">
    <property type="entry name" value="Winged helix-like DNA-binding domain superfamily/Winged helix DNA-binding domain"/>
    <property type="match status" value="1"/>
</dbReference>
<protein>
    <submittedName>
        <fullName evidence="3">Helix-turn-helix transcriptional regulator</fullName>
    </submittedName>
</protein>
<sequence>MRGAVAAVQGEVTIADGSLREAIATFEDEDRFQLTAVLAATLAAVSALRGDTAEADRWLARAGRHRTHRLFEPWTRLCRAWTIAAHGSTTDAVTTAQDAADLARSHDLPVLEAVALYDTVRLSNGDRAKSLHARLADLATETNAPLIPLLADAAAALAHADREALCLTADALAARGHHLLACEAAFAAARVAATTTDRGATVVAMEHALELRSRCPDARTPLLSADGVTNHLTRREREVVLLATRHTSRQIAQRLGLSVNTVNNYLARCYTKLGVTGRTGLRTLLKNHPTSL</sequence>
<feature type="domain" description="HTH luxR-type" evidence="2">
    <location>
        <begin position="225"/>
        <end position="289"/>
    </location>
</feature>
<accession>A0A5C4J2M0</accession>
<dbReference type="PANTHER" id="PTHR43214">
    <property type="entry name" value="TWO-COMPONENT RESPONSE REGULATOR"/>
    <property type="match status" value="1"/>
</dbReference>
<dbReference type="AlphaFoldDB" id="A0A5C4J2M0"/>
<name>A0A5C4J2M0_9ACTN</name>
<dbReference type="GO" id="GO:0006355">
    <property type="term" value="P:regulation of DNA-templated transcription"/>
    <property type="evidence" value="ECO:0007669"/>
    <property type="project" value="InterPro"/>
</dbReference>
<dbReference type="InterPro" id="IPR016032">
    <property type="entry name" value="Sig_transdc_resp-reg_C-effctor"/>
</dbReference>
<dbReference type="SUPFAM" id="SSF46894">
    <property type="entry name" value="C-terminal effector domain of the bipartite response regulators"/>
    <property type="match status" value="1"/>
</dbReference>
<dbReference type="OrthoDB" id="483at2"/>
<dbReference type="InterPro" id="IPR039420">
    <property type="entry name" value="WalR-like"/>
</dbReference>
<organism evidence="3 4">
    <name type="scientific">Actinomadura soli</name>
    <dbReference type="NCBI Taxonomy" id="2508997"/>
    <lineage>
        <taxon>Bacteria</taxon>
        <taxon>Bacillati</taxon>
        <taxon>Actinomycetota</taxon>
        <taxon>Actinomycetes</taxon>
        <taxon>Streptosporangiales</taxon>
        <taxon>Thermomonosporaceae</taxon>
        <taxon>Actinomadura</taxon>
    </lineage>
</organism>
<proteinExistence type="predicted"/>
<dbReference type="PROSITE" id="PS50043">
    <property type="entry name" value="HTH_LUXR_2"/>
    <property type="match status" value="1"/>
</dbReference>
<evidence type="ECO:0000313" key="3">
    <source>
        <dbReference type="EMBL" id="TMQ91034.1"/>
    </source>
</evidence>
<reference evidence="3 4" key="1">
    <citation type="submission" date="2019-05" db="EMBL/GenBank/DDBJ databases">
        <title>Draft genome sequence of Actinomadura sp. 14C53.</title>
        <authorList>
            <person name="Saricaoglu S."/>
            <person name="Isik K."/>
        </authorList>
    </citation>
    <scope>NUCLEOTIDE SEQUENCE [LARGE SCALE GENOMIC DNA]</scope>
    <source>
        <strain evidence="3 4">14C53</strain>
    </source>
</reference>
<comment type="caution">
    <text evidence="3">The sequence shown here is derived from an EMBL/GenBank/DDBJ whole genome shotgun (WGS) entry which is preliminary data.</text>
</comment>
<gene>
    <name evidence="3" type="ORF">ETD83_32800</name>
</gene>
<dbReference type="GO" id="GO:0003677">
    <property type="term" value="F:DNA binding"/>
    <property type="evidence" value="ECO:0007669"/>
    <property type="project" value="UniProtKB-KW"/>
</dbReference>
<dbReference type="Pfam" id="PF00196">
    <property type="entry name" value="GerE"/>
    <property type="match status" value="1"/>
</dbReference>
<dbReference type="EMBL" id="VCKW01000242">
    <property type="protein sequence ID" value="TMQ91034.1"/>
    <property type="molecule type" value="Genomic_DNA"/>
</dbReference>
<evidence type="ECO:0000313" key="4">
    <source>
        <dbReference type="Proteomes" id="UP000309174"/>
    </source>
</evidence>
<dbReference type="InterPro" id="IPR000792">
    <property type="entry name" value="Tscrpt_reg_LuxR_C"/>
</dbReference>
<dbReference type="Proteomes" id="UP000309174">
    <property type="component" value="Unassembled WGS sequence"/>
</dbReference>
<keyword evidence="4" id="KW-1185">Reference proteome</keyword>
<dbReference type="SMART" id="SM00421">
    <property type="entry name" value="HTH_LUXR"/>
    <property type="match status" value="1"/>
</dbReference>
<keyword evidence="1" id="KW-0238">DNA-binding</keyword>
<evidence type="ECO:0000256" key="1">
    <source>
        <dbReference type="ARBA" id="ARBA00023125"/>
    </source>
</evidence>
<evidence type="ECO:0000259" key="2">
    <source>
        <dbReference type="PROSITE" id="PS50043"/>
    </source>
</evidence>